<evidence type="ECO:0000256" key="1">
    <source>
        <dbReference type="SAM" id="Coils"/>
    </source>
</evidence>
<sequence length="228" mass="27165">MDNDYYDFLDHSLDYKPKKRGQRALTDQEIILRERMKLVKNRESAKNSRKRKKMYVDLLENKVAGLNQQLEQYKQLQESSQEVLRSTIIQLLFGKTQSSQNQLNHYFNEIIEQAIPKIALHLKSHKQNPGLELCFKNFYNCFNDLNIIKDEMILELKLTEETMKTVKEIPEFQKFIEHVNQLDYKDQLDNIEEDLGTIIKSNDLMLSVREIYELYNKSIQFAKKPKLN</sequence>
<evidence type="ECO:0000313" key="4">
    <source>
        <dbReference type="Proteomes" id="UP000683925"/>
    </source>
</evidence>
<dbReference type="SMART" id="SM00338">
    <property type="entry name" value="BRLZ"/>
    <property type="match status" value="1"/>
</dbReference>
<name>A0A8S1WC55_PAROT</name>
<proteinExistence type="predicted"/>
<dbReference type="AlphaFoldDB" id="A0A8S1WC55"/>
<dbReference type="GO" id="GO:0003700">
    <property type="term" value="F:DNA-binding transcription factor activity"/>
    <property type="evidence" value="ECO:0007669"/>
    <property type="project" value="InterPro"/>
</dbReference>
<comment type="caution">
    <text evidence="3">The sequence shown here is derived from an EMBL/GenBank/DDBJ whole genome shotgun (WGS) entry which is preliminary data.</text>
</comment>
<protein>
    <recommendedName>
        <fullName evidence="2">BZIP domain-containing protein</fullName>
    </recommendedName>
</protein>
<dbReference type="PROSITE" id="PS00036">
    <property type="entry name" value="BZIP_BASIC"/>
    <property type="match status" value="1"/>
</dbReference>
<dbReference type="CDD" id="cd14811">
    <property type="entry name" value="bZIP_u2"/>
    <property type="match status" value="1"/>
</dbReference>
<evidence type="ECO:0000313" key="3">
    <source>
        <dbReference type="EMBL" id="CAD8187868.1"/>
    </source>
</evidence>
<dbReference type="Proteomes" id="UP000683925">
    <property type="component" value="Unassembled WGS sequence"/>
</dbReference>
<feature type="domain" description="BZIP" evidence="2">
    <location>
        <begin position="37"/>
        <end position="51"/>
    </location>
</feature>
<gene>
    <name evidence="3" type="ORF">POCTA_138.1.T0910107</name>
</gene>
<keyword evidence="4" id="KW-1185">Reference proteome</keyword>
<dbReference type="Pfam" id="PF00170">
    <property type="entry name" value="bZIP_1"/>
    <property type="match status" value="1"/>
</dbReference>
<dbReference type="OrthoDB" id="674948at2759"/>
<evidence type="ECO:0000259" key="2">
    <source>
        <dbReference type="PROSITE" id="PS00036"/>
    </source>
</evidence>
<dbReference type="EMBL" id="CAJJDP010000090">
    <property type="protein sequence ID" value="CAD8187868.1"/>
    <property type="molecule type" value="Genomic_DNA"/>
</dbReference>
<feature type="coiled-coil region" evidence="1">
    <location>
        <begin position="56"/>
        <end position="86"/>
    </location>
</feature>
<dbReference type="OMA" id="YNCFNDL"/>
<dbReference type="InterPro" id="IPR004827">
    <property type="entry name" value="bZIP"/>
</dbReference>
<keyword evidence="1" id="KW-0175">Coiled coil</keyword>
<reference evidence="3" key="1">
    <citation type="submission" date="2021-01" db="EMBL/GenBank/DDBJ databases">
        <authorList>
            <consortium name="Genoscope - CEA"/>
            <person name="William W."/>
        </authorList>
    </citation>
    <scope>NUCLEOTIDE SEQUENCE</scope>
</reference>
<accession>A0A8S1WC55</accession>
<organism evidence="3 4">
    <name type="scientific">Paramecium octaurelia</name>
    <dbReference type="NCBI Taxonomy" id="43137"/>
    <lineage>
        <taxon>Eukaryota</taxon>
        <taxon>Sar</taxon>
        <taxon>Alveolata</taxon>
        <taxon>Ciliophora</taxon>
        <taxon>Intramacronucleata</taxon>
        <taxon>Oligohymenophorea</taxon>
        <taxon>Peniculida</taxon>
        <taxon>Parameciidae</taxon>
        <taxon>Paramecium</taxon>
    </lineage>
</organism>